<dbReference type="RefSeq" id="WP_007560964.1">
    <property type="nucleotide sequence ID" value="NZ_JADMWM010000005.1"/>
</dbReference>
<sequence>MKLIDKIYKTITFLCALVLFGACDNDKWAEVELDSTPVYELTYLKNVETGKTGEVSKFSVYRELFDLIAWKNDYQTLRMNKIEFFAESSEAPSELPEWLKINSDTEKYLSFSFNEVYTEKEEVINPETGDKEEQEVTKKRMFMFEGKKENNSSGGYGHLTVTENDGTEVEYEVVLNDVLKPADF</sequence>
<evidence type="ECO:0000313" key="2">
    <source>
        <dbReference type="Proteomes" id="UP000266497"/>
    </source>
</evidence>
<name>A0A395UY28_PHOVU</name>
<dbReference type="PROSITE" id="PS51257">
    <property type="entry name" value="PROKAR_LIPOPROTEIN"/>
    <property type="match status" value="1"/>
</dbReference>
<dbReference type="Proteomes" id="UP000266497">
    <property type="component" value="Unassembled WGS sequence"/>
</dbReference>
<dbReference type="EMBL" id="QRUD01000001">
    <property type="protein sequence ID" value="RGR43685.1"/>
    <property type="molecule type" value="Genomic_DNA"/>
</dbReference>
<proteinExistence type="predicted"/>
<evidence type="ECO:0000313" key="1">
    <source>
        <dbReference type="EMBL" id="RGR43685.1"/>
    </source>
</evidence>
<comment type="caution">
    <text evidence="1">The sequence shown here is derived from an EMBL/GenBank/DDBJ whole genome shotgun (WGS) entry which is preliminary data.</text>
</comment>
<reference evidence="1 2" key="1">
    <citation type="submission" date="2018-08" db="EMBL/GenBank/DDBJ databases">
        <title>A genome reference for cultivated species of the human gut microbiota.</title>
        <authorList>
            <person name="Zou Y."/>
            <person name="Xue W."/>
            <person name="Luo G."/>
        </authorList>
    </citation>
    <scope>NUCLEOTIDE SEQUENCE [LARGE SCALE GENOMIC DNA]</scope>
    <source>
        <strain evidence="1 2">AF25-30LB</strain>
    </source>
</reference>
<evidence type="ECO:0008006" key="3">
    <source>
        <dbReference type="Google" id="ProtNLM"/>
    </source>
</evidence>
<accession>A0A395UY28</accession>
<gene>
    <name evidence="1" type="ORF">DWY53_00130</name>
</gene>
<dbReference type="AlphaFoldDB" id="A0A395UY28"/>
<protein>
    <recommendedName>
        <fullName evidence="3">Lipoprotein</fullName>
    </recommendedName>
</protein>
<dbReference type="GeneID" id="43184723"/>
<organism evidence="1 2">
    <name type="scientific">Phocaeicola vulgatus</name>
    <name type="common">Bacteroides vulgatus</name>
    <dbReference type="NCBI Taxonomy" id="821"/>
    <lineage>
        <taxon>Bacteria</taxon>
        <taxon>Pseudomonadati</taxon>
        <taxon>Bacteroidota</taxon>
        <taxon>Bacteroidia</taxon>
        <taxon>Bacteroidales</taxon>
        <taxon>Bacteroidaceae</taxon>
        <taxon>Phocaeicola</taxon>
    </lineage>
</organism>